<sequence>MQFLPLLLLSLLLVFSVKSEPSGDIANNTPKRSVVVLFNVKKDEEQIGRKKRDIITSLEGAPNRVINEAASVAERIKNAIGK</sequence>
<reference evidence="2" key="2">
    <citation type="submission" date="2022-06" db="UniProtKB">
        <authorList>
            <consortium name="EnsemblMetazoa"/>
        </authorList>
    </citation>
    <scope>IDENTIFICATION</scope>
    <source>
        <strain evidence="2">DF5081</strain>
    </source>
</reference>
<dbReference type="Proteomes" id="UP000005237">
    <property type="component" value="Unassembled WGS sequence"/>
</dbReference>
<organism evidence="2 3">
    <name type="scientific">Caenorhabditis japonica</name>
    <dbReference type="NCBI Taxonomy" id="281687"/>
    <lineage>
        <taxon>Eukaryota</taxon>
        <taxon>Metazoa</taxon>
        <taxon>Ecdysozoa</taxon>
        <taxon>Nematoda</taxon>
        <taxon>Chromadorea</taxon>
        <taxon>Rhabditida</taxon>
        <taxon>Rhabditina</taxon>
        <taxon>Rhabditomorpha</taxon>
        <taxon>Rhabditoidea</taxon>
        <taxon>Rhabditidae</taxon>
        <taxon>Peloderinae</taxon>
        <taxon>Caenorhabditis</taxon>
    </lineage>
</organism>
<feature type="signal peptide" evidence="1">
    <location>
        <begin position="1"/>
        <end position="19"/>
    </location>
</feature>
<protein>
    <submittedName>
        <fullName evidence="2">Uncharacterized protein</fullName>
    </submittedName>
</protein>
<proteinExistence type="predicted"/>
<dbReference type="EnsemblMetazoa" id="CJA20412.1">
    <property type="protein sequence ID" value="CJA20412.1"/>
    <property type="gene ID" value="WBGene00175984"/>
</dbReference>
<feature type="chain" id="PRO_5035723422" evidence="1">
    <location>
        <begin position="20"/>
        <end position="82"/>
    </location>
</feature>
<keyword evidence="1" id="KW-0732">Signal</keyword>
<dbReference type="AlphaFoldDB" id="A0A8R1E2K3"/>
<evidence type="ECO:0000313" key="2">
    <source>
        <dbReference type="EnsemblMetazoa" id="CJA20412.1"/>
    </source>
</evidence>
<reference evidence="3" key="1">
    <citation type="submission" date="2010-08" db="EMBL/GenBank/DDBJ databases">
        <authorList>
            <consortium name="Caenorhabditis japonica Sequencing Consortium"/>
            <person name="Wilson R.K."/>
        </authorList>
    </citation>
    <scope>NUCLEOTIDE SEQUENCE [LARGE SCALE GENOMIC DNA]</scope>
    <source>
        <strain evidence="3">DF5081</strain>
    </source>
</reference>
<keyword evidence="3" id="KW-1185">Reference proteome</keyword>
<name>A0A8R1E2K3_CAEJA</name>
<evidence type="ECO:0000256" key="1">
    <source>
        <dbReference type="SAM" id="SignalP"/>
    </source>
</evidence>
<evidence type="ECO:0000313" key="3">
    <source>
        <dbReference type="Proteomes" id="UP000005237"/>
    </source>
</evidence>
<accession>A0A8R1E2K3</accession>